<name>N1QDD6_SPHMS</name>
<dbReference type="PANTHER" id="PTHR48098:SF3">
    <property type="entry name" value="IRON(III) ENTEROBACTIN ESTERASE"/>
    <property type="match status" value="1"/>
</dbReference>
<dbReference type="HOGENOM" id="CLU_024481_1_0_1"/>
<keyword evidence="2" id="KW-1185">Reference proteome</keyword>
<proteinExistence type="predicted"/>
<dbReference type="Proteomes" id="UP000016931">
    <property type="component" value="Unassembled WGS sequence"/>
</dbReference>
<dbReference type="Gene3D" id="3.40.50.1820">
    <property type="entry name" value="alpha/beta hydrolase"/>
    <property type="match status" value="1"/>
</dbReference>
<dbReference type="Pfam" id="PF00756">
    <property type="entry name" value="Esterase"/>
    <property type="match status" value="1"/>
</dbReference>
<dbReference type="OrthoDB" id="184793at2759"/>
<accession>N1QDD6</accession>
<dbReference type="InterPro" id="IPR029058">
    <property type="entry name" value="AB_hydrolase_fold"/>
</dbReference>
<organism evidence="1 2">
    <name type="scientific">Sphaerulina musiva (strain SO2202)</name>
    <name type="common">Poplar stem canker fungus</name>
    <name type="synonym">Septoria musiva</name>
    <dbReference type="NCBI Taxonomy" id="692275"/>
    <lineage>
        <taxon>Eukaryota</taxon>
        <taxon>Fungi</taxon>
        <taxon>Dikarya</taxon>
        <taxon>Ascomycota</taxon>
        <taxon>Pezizomycotina</taxon>
        <taxon>Dothideomycetes</taxon>
        <taxon>Dothideomycetidae</taxon>
        <taxon>Mycosphaerellales</taxon>
        <taxon>Mycosphaerellaceae</taxon>
        <taxon>Sphaerulina</taxon>
    </lineage>
</organism>
<gene>
    <name evidence="1" type="ORF">SEPMUDRAFT_71988</name>
</gene>
<evidence type="ECO:0000313" key="1">
    <source>
        <dbReference type="EMBL" id="EMF09351.1"/>
    </source>
</evidence>
<dbReference type="GeneID" id="27907099"/>
<dbReference type="InterPro" id="IPR000801">
    <property type="entry name" value="Esterase-like"/>
</dbReference>
<dbReference type="eggNOG" id="ENOG502RK1X">
    <property type="taxonomic scope" value="Eukaryota"/>
</dbReference>
<protein>
    <recommendedName>
        <fullName evidence="3">Alpha/beta-hydrolase</fullName>
    </recommendedName>
</protein>
<dbReference type="OMA" id="EHCWNGD"/>
<sequence length="673" mass="73944">MQHRLHVQISVADGLLNSSTNGRVVLLLAPAGTDPLEDTDVTSSPNFFFGRNVYHFGAGDQLSLSGGSGKHTSSGVFGWPNVSMDEVPAGDYTVQAFLNPYEAVTRSDGSVVSLPFPCGDGAPMLAGFGSLTTPATNVTVSGSPQTIGLNFTAVVPVDPFRGTEIGGCSQGNYADTETLKHVKIRSSVLSEFWNRDIYVGANVRLPHGYNATDTATRYPVIYSQDHWAGGDSAFAYYQGGSWMQAWDSGIIPGANGTADRETPKLILVTFRHEAPYYDDSYAVNTANLGPYGDAINDELIPHLDSLFNTIAEPYARIQEGGSTGGWSSAASLIFRPDLFGACFSSYPDSLDFHRHQDIPLYDAKNAYTRPNGSSIYSIREVINGTLTDVTTVAQENHWELTFGTSSRSSAQWDVWNAVFGAQGLNGYPLEPWDKVTGEIYPEAVEYWKSMDLSHHITSHWNATSKNLGQVLRNRIFIYVGSWDNYFLNEGVQEFSNRVNAQAGANDPHWANITILPHQTHGGLYQRRELWPYLEFLLEFISDHAPDGPTPLSSALTPSTARGNQWKEVLAHGGREAALARQADPEVEVKRRGQGRSVVEAKSVGRWDPGMKLMAEWIVDGEVYGKEFNVTQGELVTLDSSKLENNKMCQVQLKVVGRKRGYVEETRMSNLLEV</sequence>
<evidence type="ECO:0000313" key="2">
    <source>
        <dbReference type="Proteomes" id="UP000016931"/>
    </source>
</evidence>
<dbReference type="SUPFAM" id="SSF53474">
    <property type="entry name" value="alpha/beta-Hydrolases"/>
    <property type="match status" value="1"/>
</dbReference>
<evidence type="ECO:0008006" key="3">
    <source>
        <dbReference type="Google" id="ProtNLM"/>
    </source>
</evidence>
<reference evidence="1 2" key="1">
    <citation type="journal article" date="2012" name="PLoS Pathog.">
        <title>Diverse lifestyles and strategies of plant pathogenesis encoded in the genomes of eighteen Dothideomycetes fungi.</title>
        <authorList>
            <person name="Ohm R.A."/>
            <person name="Feau N."/>
            <person name="Henrissat B."/>
            <person name="Schoch C.L."/>
            <person name="Horwitz B.A."/>
            <person name="Barry K.W."/>
            <person name="Condon B.J."/>
            <person name="Copeland A.C."/>
            <person name="Dhillon B."/>
            <person name="Glaser F."/>
            <person name="Hesse C.N."/>
            <person name="Kosti I."/>
            <person name="LaButti K."/>
            <person name="Lindquist E.A."/>
            <person name="Lucas S."/>
            <person name="Salamov A.A."/>
            <person name="Bradshaw R.E."/>
            <person name="Ciuffetti L."/>
            <person name="Hamelin R.C."/>
            <person name="Kema G.H.J."/>
            <person name="Lawrence C."/>
            <person name="Scott J.A."/>
            <person name="Spatafora J.W."/>
            <person name="Turgeon B.G."/>
            <person name="de Wit P.J.G.M."/>
            <person name="Zhong S."/>
            <person name="Goodwin S.B."/>
            <person name="Grigoriev I.V."/>
        </authorList>
    </citation>
    <scope>NUCLEOTIDE SEQUENCE [LARGE SCALE GENOMIC DNA]</scope>
    <source>
        <strain evidence="1 2">SO2202</strain>
    </source>
</reference>
<dbReference type="EMBL" id="KB456269">
    <property type="protein sequence ID" value="EMF09351.1"/>
    <property type="molecule type" value="Genomic_DNA"/>
</dbReference>
<dbReference type="RefSeq" id="XP_016757472.1">
    <property type="nucleotide sequence ID" value="XM_016909962.1"/>
</dbReference>
<dbReference type="AlphaFoldDB" id="N1QDD6"/>
<dbReference type="STRING" id="692275.N1QDD6"/>
<dbReference type="PANTHER" id="PTHR48098">
    <property type="entry name" value="ENTEROCHELIN ESTERASE-RELATED"/>
    <property type="match status" value="1"/>
</dbReference>
<dbReference type="InterPro" id="IPR050583">
    <property type="entry name" value="Mycobacterial_A85_antigen"/>
</dbReference>